<feature type="chain" id="PRO_5002205565" description="Secreted protein" evidence="1">
    <location>
        <begin position="21"/>
        <end position="119"/>
    </location>
</feature>
<accession>A0A0C9X0Z3</accession>
<protein>
    <recommendedName>
        <fullName evidence="4">Secreted protein</fullName>
    </recommendedName>
</protein>
<dbReference type="AlphaFoldDB" id="A0A0C9X0Z3"/>
<organism evidence="2 3">
    <name type="scientific">Laccaria amethystina LaAM-08-1</name>
    <dbReference type="NCBI Taxonomy" id="1095629"/>
    <lineage>
        <taxon>Eukaryota</taxon>
        <taxon>Fungi</taxon>
        <taxon>Dikarya</taxon>
        <taxon>Basidiomycota</taxon>
        <taxon>Agaricomycotina</taxon>
        <taxon>Agaricomycetes</taxon>
        <taxon>Agaricomycetidae</taxon>
        <taxon>Agaricales</taxon>
        <taxon>Agaricineae</taxon>
        <taxon>Hydnangiaceae</taxon>
        <taxon>Laccaria</taxon>
    </lineage>
</organism>
<gene>
    <name evidence="2" type="ORF">K443DRAFT_686203</name>
</gene>
<dbReference type="EMBL" id="KN839034">
    <property type="protein sequence ID" value="KIJ91236.1"/>
    <property type="molecule type" value="Genomic_DNA"/>
</dbReference>
<sequence length="119" mass="13442">MTHKVTSRTMMLTILAAGFGSYQCGQRWSKLEKSWVFGNHTAGIRFRARGDAVMHPSLFRNTQDCITGSNSPFLDVSFQFLPSKTPWKWMLLSARPKACVSEVGWRIPVYEFGCNSTTS</sequence>
<evidence type="ECO:0000313" key="2">
    <source>
        <dbReference type="EMBL" id="KIJ91236.1"/>
    </source>
</evidence>
<reference evidence="2 3" key="1">
    <citation type="submission" date="2014-04" db="EMBL/GenBank/DDBJ databases">
        <authorList>
            <consortium name="DOE Joint Genome Institute"/>
            <person name="Kuo A."/>
            <person name="Kohler A."/>
            <person name="Nagy L.G."/>
            <person name="Floudas D."/>
            <person name="Copeland A."/>
            <person name="Barry K.W."/>
            <person name="Cichocki N."/>
            <person name="Veneault-Fourrey C."/>
            <person name="LaButti K."/>
            <person name="Lindquist E.A."/>
            <person name="Lipzen A."/>
            <person name="Lundell T."/>
            <person name="Morin E."/>
            <person name="Murat C."/>
            <person name="Sun H."/>
            <person name="Tunlid A."/>
            <person name="Henrissat B."/>
            <person name="Grigoriev I.V."/>
            <person name="Hibbett D.S."/>
            <person name="Martin F."/>
            <person name="Nordberg H.P."/>
            <person name="Cantor M.N."/>
            <person name="Hua S.X."/>
        </authorList>
    </citation>
    <scope>NUCLEOTIDE SEQUENCE [LARGE SCALE GENOMIC DNA]</scope>
    <source>
        <strain evidence="2 3">LaAM-08-1</strain>
    </source>
</reference>
<name>A0A0C9X0Z3_9AGAR</name>
<feature type="signal peptide" evidence="1">
    <location>
        <begin position="1"/>
        <end position="20"/>
    </location>
</feature>
<evidence type="ECO:0000256" key="1">
    <source>
        <dbReference type="SAM" id="SignalP"/>
    </source>
</evidence>
<reference evidence="3" key="2">
    <citation type="submission" date="2015-01" db="EMBL/GenBank/DDBJ databases">
        <title>Evolutionary Origins and Diversification of the Mycorrhizal Mutualists.</title>
        <authorList>
            <consortium name="DOE Joint Genome Institute"/>
            <consortium name="Mycorrhizal Genomics Consortium"/>
            <person name="Kohler A."/>
            <person name="Kuo A."/>
            <person name="Nagy L.G."/>
            <person name="Floudas D."/>
            <person name="Copeland A."/>
            <person name="Barry K.W."/>
            <person name="Cichocki N."/>
            <person name="Veneault-Fourrey C."/>
            <person name="LaButti K."/>
            <person name="Lindquist E.A."/>
            <person name="Lipzen A."/>
            <person name="Lundell T."/>
            <person name="Morin E."/>
            <person name="Murat C."/>
            <person name="Riley R."/>
            <person name="Ohm R."/>
            <person name="Sun H."/>
            <person name="Tunlid A."/>
            <person name="Henrissat B."/>
            <person name="Grigoriev I.V."/>
            <person name="Hibbett D.S."/>
            <person name="Martin F."/>
        </authorList>
    </citation>
    <scope>NUCLEOTIDE SEQUENCE [LARGE SCALE GENOMIC DNA]</scope>
    <source>
        <strain evidence="3">LaAM-08-1</strain>
    </source>
</reference>
<evidence type="ECO:0008006" key="4">
    <source>
        <dbReference type="Google" id="ProtNLM"/>
    </source>
</evidence>
<keyword evidence="1" id="KW-0732">Signal</keyword>
<proteinExistence type="predicted"/>
<dbReference type="HOGENOM" id="CLU_2061870_0_0_1"/>
<keyword evidence="3" id="KW-1185">Reference proteome</keyword>
<dbReference type="Proteomes" id="UP000054477">
    <property type="component" value="Unassembled WGS sequence"/>
</dbReference>
<evidence type="ECO:0000313" key="3">
    <source>
        <dbReference type="Proteomes" id="UP000054477"/>
    </source>
</evidence>